<name>A0A7C4NNS6_STAMA</name>
<organism evidence="2">
    <name type="scientific">Staphylothermus marinus</name>
    <dbReference type="NCBI Taxonomy" id="2280"/>
    <lineage>
        <taxon>Archaea</taxon>
        <taxon>Thermoproteota</taxon>
        <taxon>Thermoprotei</taxon>
        <taxon>Desulfurococcales</taxon>
        <taxon>Desulfurococcaceae</taxon>
        <taxon>Staphylothermus</taxon>
    </lineage>
</organism>
<feature type="transmembrane region" description="Helical" evidence="1">
    <location>
        <begin position="258"/>
        <end position="277"/>
    </location>
</feature>
<sequence>MTSRIKEVIEKTGFNREKPHLYILTSIIAPFEAITILMLMNIAVSSQNIEVIKSYIEVIKSSIRLSHFAVLMLGYVLGSTYLSYRATKLVKEHLFLSNLSTYAYAREKDDKERLLALFKSSLARSEIPSPITSLILNIITLGLFFPILLHILESNIRKHARSEETLFYNKSLTRETGFSTLLLDLSALLVTLFIYMIPRVLRFVRVFNKHIDTVHTGVKQYPYTQETIIEKPIESPLLGIALILLTISIHSLLSLLNISLIAGIGYVLALPALYTIYTLRNASIYKQIIVAYMIIYLILCSTILIGYIHSNASVPMAESFYKSTRDIHEKFGTDVSSYFEYIFMNNFVISASSIVSTINPVLLFHAIANTGVILGGLSFKLIVEKGLQTIIAMLLFLVWPHVLLELLSYGIFLVLAVNIDNWNWRRILIFFSTALLILIVAAFVESLTIVIGVKSL</sequence>
<proteinExistence type="predicted"/>
<protein>
    <recommendedName>
        <fullName evidence="3">Stage II sporulation protein M</fullName>
    </recommendedName>
</protein>
<dbReference type="EMBL" id="DTBP01000010">
    <property type="protein sequence ID" value="HGQ73668.1"/>
    <property type="molecule type" value="Genomic_DNA"/>
</dbReference>
<feature type="transmembrane region" description="Helical" evidence="1">
    <location>
        <begin position="177"/>
        <end position="197"/>
    </location>
</feature>
<gene>
    <name evidence="2" type="ORF">ENU20_01115</name>
</gene>
<keyword evidence="1" id="KW-1133">Transmembrane helix</keyword>
<feature type="transmembrane region" description="Helical" evidence="1">
    <location>
        <begin position="134"/>
        <end position="152"/>
    </location>
</feature>
<keyword evidence="1" id="KW-0472">Membrane</keyword>
<feature type="transmembrane region" description="Helical" evidence="1">
    <location>
        <begin position="390"/>
        <end position="415"/>
    </location>
</feature>
<reference evidence="2" key="1">
    <citation type="journal article" date="2020" name="mSystems">
        <title>Genome- and Community-Level Interaction Insights into Carbon Utilization and Element Cycling Functions of Hydrothermarchaeota in Hydrothermal Sediment.</title>
        <authorList>
            <person name="Zhou Z."/>
            <person name="Liu Y."/>
            <person name="Xu W."/>
            <person name="Pan J."/>
            <person name="Luo Z.H."/>
            <person name="Li M."/>
        </authorList>
    </citation>
    <scope>NUCLEOTIDE SEQUENCE [LARGE SCALE GENOMIC DNA]</scope>
    <source>
        <strain evidence="2">SpSt-648</strain>
    </source>
</reference>
<feature type="transmembrane region" description="Helical" evidence="1">
    <location>
        <begin position="64"/>
        <end position="84"/>
    </location>
</feature>
<feature type="transmembrane region" description="Helical" evidence="1">
    <location>
        <begin position="362"/>
        <end position="383"/>
    </location>
</feature>
<dbReference type="AlphaFoldDB" id="A0A7C4NNS6"/>
<feature type="transmembrane region" description="Helical" evidence="1">
    <location>
        <begin position="427"/>
        <end position="453"/>
    </location>
</feature>
<feature type="transmembrane region" description="Helical" evidence="1">
    <location>
        <begin position="289"/>
        <end position="308"/>
    </location>
</feature>
<feature type="transmembrane region" description="Helical" evidence="1">
    <location>
        <begin position="21"/>
        <end position="44"/>
    </location>
</feature>
<evidence type="ECO:0000313" key="2">
    <source>
        <dbReference type="EMBL" id="HGQ73668.1"/>
    </source>
</evidence>
<evidence type="ECO:0000256" key="1">
    <source>
        <dbReference type="SAM" id="Phobius"/>
    </source>
</evidence>
<keyword evidence="1" id="KW-0812">Transmembrane</keyword>
<evidence type="ECO:0008006" key="3">
    <source>
        <dbReference type="Google" id="ProtNLM"/>
    </source>
</evidence>
<accession>A0A7C4NNS6</accession>
<comment type="caution">
    <text evidence="2">The sequence shown here is derived from an EMBL/GenBank/DDBJ whole genome shotgun (WGS) entry which is preliminary data.</text>
</comment>